<evidence type="ECO:0000313" key="3">
    <source>
        <dbReference type="Proteomes" id="UP000192418"/>
    </source>
</evidence>
<organism evidence="2 3">
    <name type="scientific">Desulfocicer vacuolatum DSM 3385</name>
    <dbReference type="NCBI Taxonomy" id="1121400"/>
    <lineage>
        <taxon>Bacteria</taxon>
        <taxon>Pseudomonadati</taxon>
        <taxon>Thermodesulfobacteriota</taxon>
        <taxon>Desulfobacteria</taxon>
        <taxon>Desulfobacterales</taxon>
        <taxon>Desulfobacteraceae</taxon>
        <taxon>Desulfocicer</taxon>
    </lineage>
</organism>
<evidence type="ECO:0000259" key="1">
    <source>
        <dbReference type="Pfam" id="PF09350"/>
    </source>
</evidence>
<dbReference type="EMBL" id="FWXY01000003">
    <property type="protein sequence ID" value="SMC51009.1"/>
    <property type="molecule type" value="Genomic_DNA"/>
</dbReference>
<dbReference type="Pfam" id="PF09350">
    <property type="entry name" value="DJC28_CD"/>
    <property type="match status" value="1"/>
</dbReference>
<keyword evidence="3" id="KW-1185">Reference proteome</keyword>
<dbReference type="InterPro" id="IPR018961">
    <property type="entry name" value="DnaJ_homolog_subfam-C_membr-28"/>
</dbReference>
<dbReference type="RefSeq" id="WP_084067230.1">
    <property type="nucleotide sequence ID" value="NZ_FWXY01000003.1"/>
</dbReference>
<protein>
    <recommendedName>
        <fullName evidence="1">DnaJ homologue subfamily C member 28 conserved domain-containing protein</fullName>
    </recommendedName>
</protein>
<dbReference type="PANTHER" id="PTHR39158:SF1">
    <property type="entry name" value="DNAJ HOMOLOG SUBFAMILY C MEMBER 28"/>
    <property type="match status" value="1"/>
</dbReference>
<dbReference type="Proteomes" id="UP000192418">
    <property type="component" value="Unassembled WGS sequence"/>
</dbReference>
<dbReference type="PANTHER" id="PTHR39158">
    <property type="entry name" value="OS08G0560600 PROTEIN"/>
    <property type="match status" value="1"/>
</dbReference>
<dbReference type="OrthoDB" id="9798476at2"/>
<dbReference type="AlphaFoldDB" id="A0A1W1ZRG4"/>
<dbReference type="InterPro" id="IPR052573">
    <property type="entry name" value="DnaJ_C_subfamily_28"/>
</dbReference>
<proteinExistence type="predicted"/>
<accession>A0A1W1ZRG4</accession>
<name>A0A1W1ZRG4_9BACT</name>
<dbReference type="STRING" id="1121400.SAMN02746065_103123"/>
<evidence type="ECO:0000313" key="2">
    <source>
        <dbReference type="EMBL" id="SMC51009.1"/>
    </source>
</evidence>
<feature type="domain" description="DnaJ homologue subfamily C member 28 conserved" evidence="1">
    <location>
        <begin position="8"/>
        <end position="73"/>
    </location>
</feature>
<reference evidence="2 3" key="1">
    <citation type="submission" date="2017-04" db="EMBL/GenBank/DDBJ databases">
        <authorList>
            <person name="Afonso C.L."/>
            <person name="Miller P.J."/>
            <person name="Scott M.A."/>
            <person name="Spackman E."/>
            <person name="Goraichik I."/>
            <person name="Dimitrov K.M."/>
            <person name="Suarez D.L."/>
            <person name="Swayne D.E."/>
        </authorList>
    </citation>
    <scope>NUCLEOTIDE SEQUENCE [LARGE SCALE GENOMIC DNA]</scope>
    <source>
        <strain evidence="2 3">DSM 3385</strain>
    </source>
</reference>
<gene>
    <name evidence="2" type="ORF">SAMN02746065_103123</name>
</gene>
<sequence length="122" mass="14000">MVTGFEKLVEQRILKARQKGELDNLPGAGKPLNLEDMSIPEEFRMAHRVLKNAGFLPPEVKLRKEIENVESLLHTMASDAPERYKVQKKLNFLINRLNASRGNHDKCHIPGLYQDRVIKKIS</sequence>